<accession>A0A510IF75</accession>
<keyword evidence="2" id="KW-0812">Transmembrane</keyword>
<evidence type="ECO:0000313" key="5">
    <source>
        <dbReference type="Proteomes" id="UP000315115"/>
    </source>
</evidence>
<gene>
    <name evidence="4" type="ORF">VroAM7_44810</name>
</gene>
<name>A0A510IF75_9VIBR</name>
<organism evidence="4 5">
    <name type="scientific">Vibrio rotiferianus</name>
    <dbReference type="NCBI Taxonomy" id="190895"/>
    <lineage>
        <taxon>Bacteria</taxon>
        <taxon>Pseudomonadati</taxon>
        <taxon>Pseudomonadota</taxon>
        <taxon>Gammaproteobacteria</taxon>
        <taxon>Vibrionales</taxon>
        <taxon>Vibrionaceae</taxon>
        <taxon>Vibrio</taxon>
    </lineage>
</organism>
<feature type="transmembrane region" description="Helical" evidence="2">
    <location>
        <begin position="423"/>
        <end position="443"/>
    </location>
</feature>
<protein>
    <recommendedName>
        <fullName evidence="3">Phage tail tape measure protein domain-containing protein</fullName>
    </recommendedName>
</protein>
<dbReference type="PANTHER" id="PTHR37813">
    <property type="entry name" value="FELS-2 PROPHAGE PROTEIN"/>
    <property type="match status" value="1"/>
</dbReference>
<evidence type="ECO:0000313" key="4">
    <source>
        <dbReference type="EMBL" id="BBL91828.1"/>
    </source>
</evidence>
<feature type="domain" description="Phage tail tape measure protein" evidence="3">
    <location>
        <begin position="85"/>
        <end position="284"/>
    </location>
</feature>
<sequence length="762" mass="81070">MNEKLEMVLGLVDQVTAPLRGISNEITGAMDTAKSGMQDMVTGGAGLVATGFAIQNALMPAIEMDRKLGEVKSLGVTDDALKQLQQTSLEFAADYGKSATEFVAASYDIQSAIAGLNGDELSQFTKASGVLAAATKADTATITSYMGTMYGIFKNQAEEMGKGEWVADVAGMTASAVQMFKTTGNEMSSAFTSVGANATSAGIAMSEQMAILGTLQSTMSGSEAGTKYKSFLAGVGGAQDKLNLSFVDAQGKMLPMLDILDKLKGKFGDTLDVAESDALKTAFGSEEAVSLIKLLMADTQGLASSMETLGNVKGMGKAEQMASAMTDQWERLEASWFAVRAAVFGAILPSINAVVGSIADGIVYITAWTDEFPLLAELMGYGAIAAISLGGVVASLSMAMGIAKMMSGGWAVTMAGLNSVLKLLRIQAIAATASAWLFNAALWANPITWVVAGVVALIAAVGAMIYWWDEIKASFADTTWFNIIAAAIDGVIDMLNMIPGVNIEWRAGELPDVPQPDVEASPAHVDVGDSAMTPPEVERSSALNVVTQETVNEPASHVADYAQADNVYPFYPQAAPSKFVPYSAPLTQVNSVTEAENAPKIQSHADNEQAFQVPYPMPETVEAQSNVVWLNPQVQGEEEPSKRYQHVERYFSDVPELPTQALQLTPEVAGNIPTQHNVVSLEPEFAKKTGMQVPELESEQQTAIEYKRPENTPSLPKSMVKNMSTTQTQSTHNVRQFGDVYITPINALTPDELAEWEELNVG</sequence>
<dbReference type="Pfam" id="PF10145">
    <property type="entry name" value="PhageMin_Tail"/>
    <property type="match status" value="1"/>
</dbReference>
<keyword evidence="1" id="KW-1188">Viral release from host cell</keyword>
<reference evidence="5" key="1">
    <citation type="submission" date="2019-07" db="EMBL/GenBank/DDBJ databases">
        <title>Complete Genome Sequences of Vibrion rotiferianus strain AM7.</title>
        <authorList>
            <person name="Miyazaki K."/>
            <person name="Wiseschart A."/>
            <person name="Pootanakit K."/>
            <person name="Ishimori K."/>
            <person name="Kitahara K."/>
        </authorList>
    </citation>
    <scope>NUCLEOTIDE SEQUENCE [LARGE SCALE GENOMIC DNA]</scope>
    <source>
        <strain evidence="5">AM7</strain>
    </source>
</reference>
<dbReference type="InterPro" id="IPR010090">
    <property type="entry name" value="Phage_tape_meas"/>
</dbReference>
<keyword evidence="2" id="KW-0472">Membrane</keyword>
<keyword evidence="2" id="KW-1133">Transmembrane helix</keyword>
<evidence type="ECO:0000256" key="1">
    <source>
        <dbReference type="ARBA" id="ARBA00022612"/>
    </source>
</evidence>
<dbReference type="NCBIfam" id="TIGR01760">
    <property type="entry name" value="tape_meas_TP901"/>
    <property type="match status" value="1"/>
</dbReference>
<proteinExistence type="predicted"/>
<evidence type="ECO:0000256" key="2">
    <source>
        <dbReference type="SAM" id="Phobius"/>
    </source>
</evidence>
<dbReference type="EMBL" id="AP019799">
    <property type="protein sequence ID" value="BBL91828.1"/>
    <property type="molecule type" value="Genomic_DNA"/>
</dbReference>
<dbReference type="PANTHER" id="PTHR37813:SF1">
    <property type="entry name" value="FELS-2 PROPHAGE PROTEIN"/>
    <property type="match status" value="1"/>
</dbReference>
<feature type="transmembrane region" description="Helical" evidence="2">
    <location>
        <begin position="341"/>
        <end position="366"/>
    </location>
</feature>
<dbReference type="Proteomes" id="UP000315115">
    <property type="component" value="Chromosome 2"/>
</dbReference>
<dbReference type="AlphaFoldDB" id="A0A510IF75"/>
<feature type="transmembrane region" description="Helical" evidence="2">
    <location>
        <begin position="378"/>
        <end position="402"/>
    </location>
</feature>
<evidence type="ECO:0000259" key="3">
    <source>
        <dbReference type="Pfam" id="PF10145"/>
    </source>
</evidence>
<feature type="transmembrane region" description="Helical" evidence="2">
    <location>
        <begin position="449"/>
        <end position="468"/>
    </location>
</feature>